<accession>A0A6H0A0Q7</accession>
<dbReference type="AlphaFoldDB" id="A0A6H0A0Q7"/>
<proteinExistence type="predicted"/>
<sequence>MENTTNFLVTKINGESRLFTESQTYKDGKGIHAYKVNNWGIGINIYFNDFQIHRAKFFMDLEHVYVSEHFKEETGMYHATWIYDMWLSETGQYIVRYLYPNDDMQADILSVQEVNTLFKKLDINYEVKENDITIH</sequence>
<dbReference type="RefSeq" id="WP_031417333.1">
    <property type="nucleotide sequence ID" value="NZ_CP064071.1"/>
</dbReference>
<organism evidence="1">
    <name type="scientific">Lysinibacillus sphaericus</name>
    <name type="common">Bacillus sphaericus</name>
    <dbReference type="NCBI Taxonomy" id="1421"/>
    <lineage>
        <taxon>Bacteria</taxon>
        <taxon>Bacillati</taxon>
        <taxon>Bacillota</taxon>
        <taxon>Bacilli</taxon>
        <taxon>Bacillales</taxon>
        <taxon>Bacillaceae</taxon>
        <taxon>Lysinibacillus</taxon>
    </lineage>
</organism>
<dbReference type="EMBL" id="MT075580">
    <property type="protein sequence ID" value="QIS31254.1"/>
    <property type="molecule type" value="Genomic_DNA"/>
</dbReference>
<name>A0A6H0A0Q7_LYSSH</name>
<reference evidence="1" key="1">
    <citation type="submission" date="2020-02" db="EMBL/GenBank/DDBJ databases">
        <authorList>
            <person name="Hu X."/>
            <person name="Yuan Z."/>
            <person name="Cheng J."/>
            <person name="Geng P."/>
        </authorList>
    </citation>
    <scope>NUCLEOTIDE SEQUENCE</scope>
    <source>
        <strain evidence="1">SSII-1</strain>
        <plasmid evidence="1">pSSII-1</plasmid>
    </source>
</reference>
<protein>
    <submittedName>
        <fullName evidence="1">Uncharacterized protein</fullName>
    </submittedName>
</protein>
<evidence type="ECO:0000313" key="1">
    <source>
        <dbReference type="EMBL" id="QIS31254.1"/>
    </source>
</evidence>
<geneLocation type="plasmid" evidence="1">
    <name>pSSII-1</name>
</geneLocation>
<keyword evidence="1" id="KW-0614">Plasmid</keyword>